<comment type="caution">
    <text evidence="2">The sequence shown here is derived from an EMBL/GenBank/DDBJ whole genome shotgun (WGS) entry which is preliminary data.</text>
</comment>
<dbReference type="PROSITE" id="PS50042">
    <property type="entry name" value="CNMP_BINDING_3"/>
    <property type="match status" value="1"/>
</dbReference>
<dbReference type="InterPro" id="IPR014710">
    <property type="entry name" value="RmlC-like_jellyroll"/>
</dbReference>
<dbReference type="PANTHER" id="PTHR24567">
    <property type="entry name" value="CRP FAMILY TRANSCRIPTIONAL REGULATORY PROTEIN"/>
    <property type="match status" value="1"/>
</dbReference>
<dbReference type="AlphaFoldDB" id="A0A7C3J5J4"/>
<dbReference type="GO" id="GO:0005829">
    <property type="term" value="C:cytosol"/>
    <property type="evidence" value="ECO:0007669"/>
    <property type="project" value="TreeGrafter"/>
</dbReference>
<dbReference type="Pfam" id="PF00027">
    <property type="entry name" value="cNMP_binding"/>
    <property type="match status" value="1"/>
</dbReference>
<protein>
    <submittedName>
        <fullName evidence="2">Cyclic nucleotide-binding domain-containing protein</fullName>
    </submittedName>
</protein>
<dbReference type="InterPro" id="IPR050397">
    <property type="entry name" value="Env_Response_Regulators"/>
</dbReference>
<accession>A0A7C3J5J4</accession>
<name>A0A7C3J5J4_UNCW3</name>
<dbReference type="CDD" id="cd00038">
    <property type="entry name" value="CAP_ED"/>
    <property type="match status" value="1"/>
</dbReference>
<dbReference type="SUPFAM" id="SSF51206">
    <property type="entry name" value="cAMP-binding domain-like"/>
    <property type="match status" value="1"/>
</dbReference>
<dbReference type="EMBL" id="DSTT01000002">
    <property type="protein sequence ID" value="HFK23316.1"/>
    <property type="molecule type" value="Genomic_DNA"/>
</dbReference>
<dbReference type="InterPro" id="IPR000595">
    <property type="entry name" value="cNMP-bd_dom"/>
</dbReference>
<organism evidence="2">
    <name type="scientific">candidate division WOR-3 bacterium</name>
    <dbReference type="NCBI Taxonomy" id="2052148"/>
    <lineage>
        <taxon>Bacteria</taxon>
        <taxon>Bacteria division WOR-3</taxon>
    </lineage>
</organism>
<dbReference type="InterPro" id="IPR018490">
    <property type="entry name" value="cNMP-bd_dom_sf"/>
</dbReference>
<feature type="domain" description="Cyclic nucleotide-binding" evidence="1">
    <location>
        <begin position="6"/>
        <end position="90"/>
    </location>
</feature>
<sequence>MIEKFEKTFLKGELLFKQGDPPDEVYLVKSGKIEIFVNEGENKKRLNIVTEGEFLGEMAIIDGRPRSASAAALEDSTVIIIDRKTLLKQMEEDPLLGALITTLVRRLREMDRKLSRS</sequence>
<dbReference type="SMART" id="SM00100">
    <property type="entry name" value="cNMP"/>
    <property type="match status" value="1"/>
</dbReference>
<gene>
    <name evidence="2" type="ORF">ENS15_01475</name>
</gene>
<dbReference type="PRINTS" id="PR00103">
    <property type="entry name" value="CAMPKINASE"/>
</dbReference>
<proteinExistence type="predicted"/>
<dbReference type="PROSITE" id="PS00889">
    <property type="entry name" value="CNMP_BINDING_2"/>
    <property type="match status" value="1"/>
</dbReference>
<reference evidence="2" key="1">
    <citation type="journal article" date="2020" name="mSystems">
        <title>Genome- and Community-Level Interaction Insights into Carbon Utilization and Element Cycling Functions of Hydrothermarchaeota in Hydrothermal Sediment.</title>
        <authorList>
            <person name="Zhou Z."/>
            <person name="Liu Y."/>
            <person name="Xu W."/>
            <person name="Pan J."/>
            <person name="Luo Z.H."/>
            <person name="Li M."/>
        </authorList>
    </citation>
    <scope>NUCLEOTIDE SEQUENCE [LARGE SCALE GENOMIC DNA]</scope>
    <source>
        <strain evidence="2">SpSt-464</strain>
    </source>
</reference>
<dbReference type="Gene3D" id="2.60.120.10">
    <property type="entry name" value="Jelly Rolls"/>
    <property type="match status" value="1"/>
</dbReference>
<dbReference type="InterPro" id="IPR018488">
    <property type="entry name" value="cNMP-bd_CS"/>
</dbReference>
<dbReference type="PANTHER" id="PTHR24567:SF74">
    <property type="entry name" value="HTH-TYPE TRANSCRIPTIONAL REGULATOR ARCR"/>
    <property type="match status" value="1"/>
</dbReference>
<evidence type="ECO:0000259" key="1">
    <source>
        <dbReference type="PROSITE" id="PS50042"/>
    </source>
</evidence>
<evidence type="ECO:0000313" key="2">
    <source>
        <dbReference type="EMBL" id="HFK23316.1"/>
    </source>
</evidence>
<dbReference type="GO" id="GO:0003700">
    <property type="term" value="F:DNA-binding transcription factor activity"/>
    <property type="evidence" value="ECO:0007669"/>
    <property type="project" value="TreeGrafter"/>
</dbReference>